<dbReference type="GO" id="GO:0005664">
    <property type="term" value="C:nuclear origin of replication recognition complex"/>
    <property type="evidence" value="ECO:0007669"/>
    <property type="project" value="InterPro"/>
</dbReference>
<evidence type="ECO:0000313" key="15">
    <source>
        <dbReference type="Proteomes" id="UP001152320"/>
    </source>
</evidence>
<dbReference type="EMBL" id="JAIZAY010000005">
    <property type="protein sequence ID" value="KAJ8041324.1"/>
    <property type="molecule type" value="Genomic_DNA"/>
</dbReference>
<evidence type="ECO:0000256" key="8">
    <source>
        <dbReference type="ARBA" id="ARBA00023242"/>
    </source>
</evidence>
<proteinExistence type="inferred from homology"/>
<accession>A0A9Q1HCR6</accession>
<feature type="domain" description="ORC6 first cyclin-like" evidence="12">
    <location>
        <begin position="8"/>
        <end position="96"/>
    </location>
</feature>
<evidence type="ECO:0000256" key="4">
    <source>
        <dbReference type="ARBA" id="ARBA00022553"/>
    </source>
</evidence>
<organism evidence="14 15">
    <name type="scientific">Holothuria leucospilota</name>
    <name type="common">Black long sea cucumber</name>
    <name type="synonym">Mertensiothuria leucospilota</name>
    <dbReference type="NCBI Taxonomy" id="206669"/>
    <lineage>
        <taxon>Eukaryota</taxon>
        <taxon>Metazoa</taxon>
        <taxon>Echinodermata</taxon>
        <taxon>Eleutherozoa</taxon>
        <taxon>Echinozoa</taxon>
        <taxon>Holothuroidea</taxon>
        <taxon>Aspidochirotacea</taxon>
        <taxon>Aspidochirotida</taxon>
        <taxon>Holothuriidae</taxon>
        <taxon>Holothuria</taxon>
    </lineage>
</organism>
<dbReference type="Gene3D" id="1.10.472.10">
    <property type="entry name" value="Cyclin-like"/>
    <property type="match status" value="1"/>
</dbReference>
<dbReference type="Pfam" id="PF05460">
    <property type="entry name" value="ORC6"/>
    <property type="match status" value="1"/>
</dbReference>
<dbReference type="InterPro" id="IPR008721">
    <property type="entry name" value="ORC6_cyclin_first"/>
</dbReference>
<evidence type="ECO:0000256" key="7">
    <source>
        <dbReference type="ARBA" id="ARBA00023125"/>
    </source>
</evidence>
<dbReference type="InterPro" id="IPR020529">
    <property type="entry name" value="ORC6_met/pln"/>
</dbReference>
<dbReference type="GO" id="GO:0006270">
    <property type="term" value="P:DNA replication initiation"/>
    <property type="evidence" value="ECO:0007669"/>
    <property type="project" value="TreeGrafter"/>
</dbReference>
<keyword evidence="5" id="KW-0235">DNA replication</keyword>
<keyword evidence="8" id="KW-0539">Nucleus</keyword>
<dbReference type="InterPro" id="IPR054113">
    <property type="entry name" value="ORC6_cyclin-like_2nd"/>
</dbReference>
<evidence type="ECO:0000256" key="10">
    <source>
        <dbReference type="ARBA" id="ARBA00069654"/>
    </source>
</evidence>
<dbReference type="Proteomes" id="UP001152320">
    <property type="component" value="Chromosome 5"/>
</dbReference>
<evidence type="ECO:0000313" key="14">
    <source>
        <dbReference type="EMBL" id="KAJ8041324.1"/>
    </source>
</evidence>
<keyword evidence="3" id="KW-1017">Isopeptide bond</keyword>
<keyword evidence="4" id="KW-0597">Phosphoprotein</keyword>
<evidence type="ECO:0000256" key="9">
    <source>
        <dbReference type="ARBA" id="ARBA00062917"/>
    </source>
</evidence>
<feature type="domain" description="ORC6 second cyclin-like" evidence="13">
    <location>
        <begin position="101"/>
        <end position="190"/>
    </location>
</feature>
<name>A0A9Q1HCR6_HOLLE</name>
<evidence type="ECO:0000259" key="13">
    <source>
        <dbReference type="Pfam" id="PF21913"/>
    </source>
</evidence>
<dbReference type="PANTHER" id="PTHR13394">
    <property type="entry name" value="ORIGIN RECOGNITION COMPLEX SUBUNIT 6"/>
    <property type="match status" value="1"/>
</dbReference>
<comment type="subunit">
    <text evidence="9">Component of ORC, a complex composed of at least 6 subunits: ORC1, ORC2, ORC3, ORC4, ORC5 and ORC6. ORC is regulated in a cell-cycle dependent manner. It is sequentially assembled at the exit from anaphase of mitosis and disassembled as cells enter S phase. Interacts with DBF4.</text>
</comment>
<evidence type="ECO:0000256" key="1">
    <source>
        <dbReference type="ARBA" id="ARBA00004123"/>
    </source>
</evidence>
<dbReference type="AlphaFoldDB" id="A0A9Q1HCR6"/>
<sequence>MSQLQQFKKIADRLGVDSPAVSRKALELDRLCEVRCSGSGLASLSFSGSSRTVLCVELAATSVGEKIDRKFAVKLSGLTAVNYTSSLKTLQRLLQLDSTYSLRDLAVKFGCTEAVSKAQELLARYQKEFESTASDDTKDDVELGRPLFSCAALYTICRQMKIKVDKAKMVEVAGVKRNTFDRLVAALQKLETTEVKSSGSNRQTNWIDNLDELADKEDIAKKRKRKSLEKNRKGEKEEEDYEEWKKRILAATESCDT</sequence>
<evidence type="ECO:0000259" key="12">
    <source>
        <dbReference type="Pfam" id="PF05460"/>
    </source>
</evidence>
<keyword evidence="15" id="KW-1185">Reference proteome</keyword>
<keyword evidence="6" id="KW-0832">Ubl conjugation</keyword>
<keyword evidence="7" id="KW-0238">DNA-binding</keyword>
<comment type="similarity">
    <text evidence="2">Belongs to the ORC6 family.</text>
</comment>
<evidence type="ECO:0000256" key="2">
    <source>
        <dbReference type="ARBA" id="ARBA00010840"/>
    </source>
</evidence>
<dbReference type="CDD" id="cd11583">
    <property type="entry name" value="Orc6_mid"/>
    <property type="match status" value="1"/>
</dbReference>
<dbReference type="FunFam" id="1.10.472.10:FF:000054">
    <property type="entry name" value="origin recognition complex subunit 6"/>
    <property type="match status" value="1"/>
</dbReference>
<comment type="subcellular location">
    <subcellularLocation>
        <location evidence="1">Nucleus</location>
    </subcellularLocation>
</comment>
<protein>
    <recommendedName>
        <fullName evidence="10">Origin recognition complex subunit 6</fullName>
    </recommendedName>
</protein>
<reference evidence="14" key="1">
    <citation type="submission" date="2021-10" db="EMBL/GenBank/DDBJ databases">
        <title>Tropical sea cucumber genome reveals ecological adaptation and Cuvierian tubules defense mechanism.</title>
        <authorList>
            <person name="Chen T."/>
        </authorList>
    </citation>
    <scope>NUCLEOTIDE SEQUENCE</scope>
    <source>
        <strain evidence="14">Nanhai2018</strain>
        <tissue evidence="14">Muscle</tissue>
    </source>
</reference>
<feature type="region of interest" description="Disordered" evidence="11">
    <location>
        <begin position="221"/>
        <end position="243"/>
    </location>
</feature>
<gene>
    <name evidence="14" type="ORF">HOLleu_12114</name>
</gene>
<dbReference type="Pfam" id="PF21913">
    <property type="entry name" value="ORC6_2nd"/>
    <property type="match status" value="1"/>
</dbReference>
<dbReference type="GO" id="GO:0003677">
    <property type="term" value="F:DNA binding"/>
    <property type="evidence" value="ECO:0007669"/>
    <property type="project" value="UniProtKB-KW"/>
</dbReference>
<evidence type="ECO:0000256" key="5">
    <source>
        <dbReference type="ARBA" id="ARBA00022705"/>
    </source>
</evidence>
<dbReference type="OrthoDB" id="5552484at2759"/>
<dbReference type="PANTHER" id="PTHR13394:SF0">
    <property type="entry name" value="ORIGIN RECOGNITION COMPLEX SUBUNIT 6"/>
    <property type="match status" value="1"/>
</dbReference>
<evidence type="ECO:0000256" key="3">
    <source>
        <dbReference type="ARBA" id="ARBA00022499"/>
    </source>
</evidence>
<comment type="caution">
    <text evidence="14">The sequence shown here is derived from an EMBL/GenBank/DDBJ whole genome shotgun (WGS) entry which is preliminary data.</text>
</comment>
<evidence type="ECO:0000256" key="11">
    <source>
        <dbReference type="SAM" id="MobiDB-lite"/>
    </source>
</evidence>
<evidence type="ECO:0000256" key="6">
    <source>
        <dbReference type="ARBA" id="ARBA00022843"/>
    </source>
</evidence>